<dbReference type="Pfam" id="PF00107">
    <property type="entry name" value="ADH_zinc_N"/>
    <property type="match status" value="1"/>
</dbReference>
<dbReference type="Proteomes" id="UP000266016">
    <property type="component" value="Unassembled WGS sequence"/>
</dbReference>
<evidence type="ECO:0000313" key="6">
    <source>
        <dbReference type="EMBL" id="RID84086.1"/>
    </source>
</evidence>
<keyword evidence="2 4" id="KW-0862">Zinc</keyword>
<feature type="domain" description="Enoyl reductase (ER)" evidence="5">
    <location>
        <begin position="8"/>
        <end position="346"/>
    </location>
</feature>
<dbReference type="CDD" id="cd08260">
    <property type="entry name" value="Zn_ADH6"/>
    <property type="match status" value="1"/>
</dbReference>
<evidence type="ECO:0000256" key="2">
    <source>
        <dbReference type="ARBA" id="ARBA00022833"/>
    </source>
</evidence>
<comment type="cofactor">
    <cofactor evidence="4">
        <name>Zn(2+)</name>
        <dbReference type="ChEBI" id="CHEBI:29105"/>
    </cofactor>
</comment>
<evidence type="ECO:0000313" key="7">
    <source>
        <dbReference type="Proteomes" id="UP000266016"/>
    </source>
</evidence>
<dbReference type="AlphaFoldDB" id="A0A398B8R1"/>
<reference evidence="6 7" key="1">
    <citation type="submission" date="2018-08" db="EMBL/GenBank/DDBJ databases">
        <title>Bacillus jemisoniae sp. nov., Bacillus chryseoplanitiae sp. nov., Bacillus resnikiae sp. nov., and Bacillus frankliniae sp. nov., isolated from Viking spacecraft and associated surfaces.</title>
        <authorList>
            <person name="Seuylemezian A."/>
            <person name="Vaishampayan P."/>
        </authorList>
    </citation>
    <scope>NUCLEOTIDE SEQUENCE [LARGE SCALE GENOMIC DNA]</scope>
    <source>
        <strain evidence="6 7">MA001</strain>
    </source>
</reference>
<dbReference type="SUPFAM" id="SSF50129">
    <property type="entry name" value="GroES-like"/>
    <property type="match status" value="1"/>
</dbReference>
<dbReference type="InterPro" id="IPR002328">
    <property type="entry name" value="ADH_Zn_CS"/>
</dbReference>
<dbReference type="SMART" id="SM00829">
    <property type="entry name" value="PKS_ER"/>
    <property type="match status" value="1"/>
</dbReference>
<organism evidence="6 7">
    <name type="scientific">Peribacillus asahii</name>
    <dbReference type="NCBI Taxonomy" id="228899"/>
    <lineage>
        <taxon>Bacteria</taxon>
        <taxon>Bacillati</taxon>
        <taxon>Bacillota</taxon>
        <taxon>Bacilli</taxon>
        <taxon>Bacillales</taxon>
        <taxon>Bacillaceae</taxon>
        <taxon>Peribacillus</taxon>
    </lineage>
</organism>
<dbReference type="GO" id="GO:0008270">
    <property type="term" value="F:zinc ion binding"/>
    <property type="evidence" value="ECO:0007669"/>
    <property type="project" value="InterPro"/>
</dbReference>
<gene>
    <name evidence="6" type="ORF">D1953_14680</name>
</gene>
<evidence type="ECO:0000256" key="3">
    <source>
        <dbReference type="ARBA" id="ARBA00023002"/>
    </source>
</evidence>
<dbReference type="Pfam" id="PF08240">
    <property type="entry name" value="ADH_N"/>
    <property type="match status" value="1"/>
</dbReference>
<dbReference type="PANTHER" id="PTHR43401">
    <property type="entry name" value="L-THREONINE 3-DEHYDROGENASE"/>
    <property type="match status" value="1"/>
</dbReference>
<dbReference type="InterPro" id="IPR013149">
    <property type="entry name" value="ADH-like_C"/>
</dbReference>
<dbReference type="EMBL" id="QWVS01000028">
    <property type="protein sequence ID" value="RID84086.1"/>
    <property type="molecule type" value="Genomic_DNA"/>
</dbReference>
<dbReference type="InterPro" id="IPR011032">
    <property type="entry name" value="GroES-like_sf"/>
</dbReference>
<comment type="similarity">
    <text evidence="4">Belongs to the zinc-containing alcohol dehydrogenase family.</text>
</comment>
<dbReference type="SUPFAM" id="SSF51735">
    <property type="entry name" value="NAD(P)-binding Rossmann-fold domains"/>
    <property type="match status" value="1"/>
</dbReference>
<dbReference type="InterPro" id="IPR036291">
    <property type="entry name" value="NAD(P)-bd_dom_sf"/>
</dbReference>
<evidence type="ECO:0000256" key="1">
    <source>
        <dbReference type="ARBA" id="ARBA00022723"/>
    </source>
</evidence>
<keyword evidence="3" id="KW-0560">Oxidoreductase</keyword>
<dbReference type="Gene3D" id="3.40.50.720">
    <property type="entry name" value="NAD(P)-binding Rossmann-like Domain"/>
    <property type="match status" value="1"/>
</dbReference>
<name>A0A398B8R1_9BACI</name>
<dbReference type="InterPro" id="IPR050129">
    <property type="entry name" value="Zn_alcohol_dh"/>
</dbReference>
<evidence type="ECO:0000256" key="4">
    <source>
        <dbReference type="RuleBase" id="RU361277"/>
    </source>
</evidence>
<protein>
    <submittedName>
        <fullName evidence="6">Alcohol dehydrogenase</fullName>
    </submittedName>
</protein>
<dbReference type="PANTHER" id="PTHR43401:SF5">
    <property type="entry name" value="ALCOHOL DEHYDROGENASE-RELATED"/>
    <property type="match status" value="1"/>
</dbReference>
<sequence length="350" mass="37401">MRAAQIIEQRKPLRIGHVPDPTPGPHDVIVKVEASGVCRSDWHAWMGDWEWIGLSPVLPIIPGHELGGVVEAVGKEVKNFRPGDRVTTPFHEGCSHCLNCLSGQSNRCDSLQIFGFSYDGAYAEYVKVPNGDFNLVALPDEVDTLTAAAIGCRYMTGYHGVMRSNIKPGNWLVVHGAGGVGLSAVQVANAIGAQVIAVDVDAAKLDKARKEGAVVGVNARQENVVEAIREITKGGAHASIEALGIQETILNSVTSLRKGGRHVQIGLTTKNEGGLVGLPIDAITAMELEVVGSLGNPRSEYNGLLALIAQGKLNPKSLVSREIALDDVSEVLHDMTSYKTYGFNVITQFK</sequence>
<dbReference type="InterPro" id="IPR013154">
    <property type="entry name" value="ADH-like_N"/>
</dbReference>
<accession>A0A398B8R1</accession>
<dbReference type="RefSeq" id="WP_119117938.1">
    <property type="nucleotide sequence ID" value="NZ_QWVS01000028.1"/>
</dbReference>
<dbReference type="PROSITE" id="PS00059">
    <property type="entry name" value="ADH_ZINC"/>
    <property type="match status" value="1"/>
</dbReference>
<evidence type="ECO:0000259" key="5">
    <source>
        <dbReference type="SMART" id="SM00829"/>
    </source>
</evidence>
<proteinExistence type="inferred from homology"/>
<keyword evidence="1 4" id="KW-0479">Metal-binding</keyword>
<dbReference type="InterPro" id="IPR020843">
    <property type="entry name" value="ER"/>
</dbReference>
<keyword evidence="7" id="KW-1185">Reference proteome</keyword>
<dbReference type="Gene3D" id="3.90.180.10">
    <property type="entry name" value="Medium-chain alcohol dehydrogenases, catalytic domain"/>
    <property type="match status" value="1"/>
</dbReference>
<dbReference type="GO" id="GO:0016491">
    <property type="term" value="F:oxidoreductase activity"/>
    <property type="evidence" value="ECO:0007669"/>
    <property type="project" value="UniProtKB-KW"/>
</dbReference>
<comment type="caution">
    <text evidence="6">The sequence shown here is derived from an EMBL/GenBank/DDBJ whole genome shotgun (WGS) entry which is preliminary data.</text>
</comment>